<keyword evidence="1" id="KW-0472">Membrane</keyword>
<reference evidence="3" key="1">
    <citation type="journal article" date="2019" name="Int. J. Syst. Evol. Microbiol.">
        <title>The Global Catalogue of Microorganisms (GCM) 10K type strain sequencing project: providing services to taxonomists for standard genome sequencing and annotation.</title>
        <authorList>
            <consortium name="The Broad Institute Genomics Platform"/>
            <consortium name="The Broad Institute Genome Sequencing Center for Infectious Disease"/>
            <person name="Wu L."/>
            <person name="Ma J."/>
        </authorList>
    </citation>
    <scope>NUCLEOTIDE SEQUENCE [LARGE SCALE GENOMIC DNA]</scope>
    <source>
        <strain evidence="3">CGMCC 1.12371</strain>
    </source>
</reference>
<accession>A0ABW2QSS2</accession>
<name>A0ABW2QSS2_9BURK</name>
<gene>
    <name evidence="2" type="ORF">ACFQPB_21355</name>
</gene>
<feature type="transmembrane region" description="Helical" evidence="1">
    <location>
        <begin position="9"/>
        <end position="28"/>
    </location>
</feature>
<keyword evidence="3" id="KW-1185">Reference proteome</keyword>
<dbReference type="EMBL" id="JBHTCA010000031">
    <property type="protein sequence ID" value="MFC7411412.1"/>
    <property type="molecule type" value="Genomic_DNA"/>
</dbReference>
<organism evidence="2 3">
    <name type="scientific">Hydrogenophaga atypica</name>
    <dbReference type="NCBI Taxonomy" id="249409"/>
    <lineage>
        <taxon>Bacteria</taxon>
        <taxon>Pseudomonadati</taxon>
        <taxon>Pseudomonadota</taxon>
        <taxon>Betaproteobacteria</taxon>
        <taxon>Burkholderiales</taxon>
        <taxon>Comamonadaceae</taxon>
        <taxon>Hydrogenophaga</taxon>
    </lineage>
</organism>
<evidence type="ECO:0000313" key="2">
    <source>
        <dbReference type="EMBL" id="MFC7411412.1"/>
    </source>
</evidence>
<comment type="caution">
    <text evidence="2">The sequence shown here is derived from an EMBL/GenBank/DDBJ whole genome shotgun (WGS) entry which is preliminary data.</text>
</comment>
<keyword evidence="1" id="KW-0812">Transmembrane</keyword>
<proteinExistence type="predicted"/>
<evidence type="ECO:0000313" key="3">
    <source>
        <dbReference type="Proteomes" id="UP001596501"/>
    </source>
</evidence>
<sequence>MLATISGDVAVGMVLASACMWMIHIAAWGIFLSFLAWLIAAVLALVISQYVVHPTVKFVLSDRKLDDVTRRVFGLTELFYAQGVRSSQDIWHALKRTAGTVQGRWRPAG</sequence>
<evidence type="ECO:0000256" key="1">
    <source>
        <dbReference type="SAM" id="Phobius"/>
    </source>
</evidence>
<dbReference type="Proteomes" id="UP001596501">
    <property type="component" value="Unassembled WGS sequence"/>
</dbReference>
<protein>
    <recommendedName>
        <fullName evidence="4">ABC transmembrane type-1 domain-containing protein</fullName>
    </recommendedName>
</protein>
<evidence type="ECO:0008006" key="4">
    <source>
        <dbReference type="Google" id="ProtNLM"/>
    </source>
</evidence>
<keyword evidence="1" id="KW-1133">Transmembrane helix</keyword>
<feature type="transmembrane region" description="Helical" evidence="1">
    <location>
        <begin position="34"/>
        <end position="52"/>
    </location>
</feature>